<dbReference type="InterPro" id="IPR010038">
    <property type="entry name" value="MoaD_arc-typ"/>
</dbReference>
<dbReference type="EMBL" id="JAUCBP010000007">
    <property type="protein sequence ID" value="MDM7860490.1"/>
    <property type="molecule type" value="Genomic_DNA"/>
</dbReference>
<sequence>MITVKFFAQFRELLGTESLELAIGDGTTIADLRTLLASEISEFDSVVRPNEFLCALNHTLTDQHAVLSDGDEVAFLPPVTGG</sequence>
<dbReference type="SUPFAM" id="SSF54285">
    <property type="entry name" value="MoaD/ThiS"/>
    <property type="match status" value="1"/>
</dbReference>
<dbReference type="RefSeq" id="WP_289364786.1">
    <property type="nucleotide sequence ID" value="NZ_JAUCBP010000007.1"/>
</dbReference>
<name>A0ABT7SWG1_9ALTE</name>
<proteinExistence type="inferred from homology"/>
<evidence type="ECO:0000256" key="3">
    <source>
        <dbReference type="ARBA" id="ARBA00024247"/>
    </source>
</evidence>
<evidence type="ECO:0000256" key="1">
    <source>
        <dbReference type="ARBA" id="ARBA00022741"/>
    </source>
</evidence>
<keyword evidence="1" id="KW-0547">Nucleotide-binding</keyword>
<comment type="similarity">
    <text evidence="2">Belongs to the MoaD family.</text>
</comment>
<comment type="caution">
    <text evidence="4">The sequence shown here is derived from an EMBL/GenBank/DDBJ whole genome shotgun (WGS) entry which is preliminary data.</text>
</comment>
<dbReference type="CDD" id="cd00754">
    <property type="entry name" value="Ubl_MoaD"/>
    <property type="match status" value="1"/>
</dbReference>
<dbReference type="Gene3D" id="3.10.20.30">
    <property type="match status" value="1"/>
</dbReference>
<accession>A0ABT7SWG1</accession>
<dbReference type="InterPro" id="IPR016155">
    <property type="entry name" value="Mopterin_synth/thiamin_S_b"/>
</dbReference>
<evidence type="ECO:0000313" key="4">
    <source>
        <dbReference type="EMBL" id="MDM7860490.1"/>
    </source>
</evidence>
<keyword evidence="5" id="KW-1185">Reference proteome</keyword>
<gene>
    <name evidence="4" type="primary">moaD</name>
    <name evidence="4" type="ORF">QTP81_07765</name>
</gene>
<dbReference type="InterPro" id="IPR003749">
    <property type="entry name" value="ThiS/MoaD-like"/>
</dbReference>
<dbReference type="Pfam" id="PF02597">
    <property type="entry name" value="ThiS"/>
    <property type="match status" value="1"/>
</dbReference>
<reference evidence="4 5" key="1">
    <citation type="submission" date="2023-06" db="EMBL/GenBank/DDBJ databases">
        <title>Alteromonas sp. ASW11-36 isolated from intertidal sand.</title>
        <authorList>
            <person name="Li Y."/>
        </authorList>
    </citation>
    <scope>NUCLEOTIDE SEQUENCE [LARGE SCALE GENOMIC DNA]</scope>
    <source>
        <strain evidence="4 5">ASW11-36</strain>
    </source>
</reference>
<dbReference type="NCBIfam" id="TIGR01687">
    <property type="entry name" value="moaD_arch"/>
    <property type="match status" value="1"/>
</dbReference>
<organism evidence="4 5">
    <name type="scientific">Alteromonas arenosi</name>
    <dbReference type="NCBI Taxonomy" id="3055817"/>
    <lineage>
        <taxon>Bacteria</taxon>
        <taxon>Pseudomonadati</taxon>
        <taxon>Pseudomonadota</taxon>
        <taxon>Gammaproteobacteria</taxon>
        <taxon>Alteromonadales</taxon>
        <taxon>Alteromonadaceae</taxon>
        <taxon>Alteromonas/Salinimonas group</taxon>
        <taxon>Alteromonas</taxon>
    </lineage>
</organism>
<dbReference type="InterPro" id="IPR044672">
    <property type="entry name" value="MOCS2A"/>
</dbReference>
<evidence type="ECO:0000313" key="5">
    <source>
        <dbReference type="Proteomes" id="UP001234343"/>
    </source>
</evidence>
<dbReference type="Proteomes" id="UP001234343">
    <property type="component" value="Unassembled WGS sequence"/>
</dbReference>
<evidence type="ECO:0000256" key="2">
    <source>
        <dbReference type="ARBA" id="ARBA00024200"/>
    </source>
</evidence>
<dbReference type="NCBIfam" id="TIGR01682">
    <property type="entry name" value="moaD"/>
    <property type="match status" value="1"/>
</dbReference>
<protein>
    <recommendedName>
        <fullName evidence="3">Molybdopterin synthase sulfur carrier subunit</fullName>
    </recommendedName>
</protein>
<dbReference type="PANTHER" id="PTHR33359:SF1">
    <property type="entry name" value="MOLYBDOPTERIN SYNTHASE SULFUR CARRIER SUBUNIT"/>
    <property type="match status" value="1"/>
</dbReference>
<dbReference type="PANTHER" id="PTHR33359">
    <property type="entry name" value="MOLYBDOPTERIN SYNTHASE SULFUR CARRIER SUBUNIT"/>
    <property type="match status" value="1"/>
</dbReference>
<dbReference type="InterPro" id="IPR012675">
    <property type="entry name" value="Beta-grasp_dom_sf"/>
</dbReference>